<dbReference type="PROSITE" id="PS50035">
    <property type="entry name" value="PLD"/>
    <property type="match status" value="1"/>
</dbReference>
<keyword evidence="9" id="KW-1185">Reference proteome</keyword>
<evidence type="ECO:0000256" key="6">
    <source>
        <dbReference type="SAM" id="SignalP"/>
    </source>
</evidence>
<gene>
    <name evidence="8" type="ORF">GQE99_00065</name>
</gene>
<evidence type="ECO:0000256" key="4">
    <source>
        <dbReference type="ARBA" id="ARBA00022525"/>
    </source>
</evidence>
<reference evidence="8 9" key="1">
    <citation type="submission" date="2019-12" db="EMBL/GenBank/DDBJ databases">
        <title>Maritimibacter sp. nov. sp. isolated from sea sand.</title>
        <authorList>
            <person name="Kim J."/>
            <person name="Jeong S.E."/>
            <person name="Jung H.S."/>
            <person name="Jeon C.O."/>
        </authorList>
    </citation>
    <scope>NUCLEOTIDE SEQUENCE [LARGE SCALE GENOMIC DNA]</scope>
    <source>
        <strain evidence="8 9">DP07</strain>
    </source>
</reference>
<comment type="caution">
    <text evidence="8">The sequence shown here is derived from an EMBL/GenBank/DDBJ whole genome shotgun (WGS) entry which is preliminary data.</text>
</comment>
<feature type="domain" description="PLD phosphodiesterase" evidence="7">
    <location>
        <begin position="531"/>
        <end position="558"/>
    </location>
</feature>
<dbReference type="Pfam" id="PF13091">
    <property type="entry name" value="PLDc_2"/>
    <property type="match status" value="1"/>
</dbReference>
<proteinExistence type="predicted"/>
<evidence type="ECO:0000256" key="5">
    <source>
        <dbReference type="ARBA" id="ARBA00029594"/>
    </source>
</evidence>
<keyword evidence="4" id="KW-0964">Secreted</keyword>
<dbReference type="AlphaFoldDB" id="A0A845LVN8"/>
<dbReference type="GO" id="GO:0032049">
    <property type="term" value="P:cardiolipin biosynthetic process"/>
    <property type="evidence" value="ECO:0007669"/>
    <property type="project" value="UniProtKB-ARBA"/>
</dbReference>
<comment type="subcellular location">
    <subcellularLocation>
        <location evidence="2">Secreted</location>
    </subcellularLocation>
</comment>
<accession>A0A845LVN8</accession>
<dbReference type="Proteomes" id="UP000467322">
    <property type="component" value="Unassembled WGS sequence"/>
</dbReference>
<dbReference type="EMBL" id="WTUX01000001">
    <property type="protein sequence ID" value="MZR11426.1"/>
    <property type="molecule type" value="Genomic_DNA"/>
</dbReference>
<keyword evidence="6" id="KW-0732">Signal</keyword>
<protein>
    <recommendedName>
        <fullName evidence="3">Phospholipase D</fullName>
    </recommendedName>
    <alternativeName>
        <fullName evidence="5">Choline phosphatase</fullName>
    </alternativeName>
</protein>
<evidence type="ECO:0000256" key="3">
    <source>
        <dbReference type="ARBA" id="ARBA00018392"/>
    </source>
</evidence>
<feature type="chain" id="PRO_5032685096" description="Phospholipase D" evidence="6">
    <location>
        <begin position="29"/>
        <end position="615"/>
    </location>
</feature>
<feature type="signal peptide" evidence="6">
    <location>
        <begin position="1"/>
        <end position="28"/>
    </location>
</feature>
<dbReference type="PANTHER" id="PTHR21248:SF12">
    <property type="entry name" value="CARDIOLIPIN SYNTHASE C"/>
    <property type="match status" value="1"/>
</dbReference>
<dbReference type="RefSeq" id="WP_161349550.1">
    <property type="nucleotide sequence ID" value="NZ_WTUX01000001.1"/>
</dbReference>
<dbReference type="SMART" id="SM00155">
    <property type="entry name" value="PLDc"/>
    <property type="match status" value="1"/>
</dbReference>
<dbReference type="InterPro" id="IPR025202">
    <property type="entry name" value="PLD-like_dom"/>
</dbReference>
<dbReference type="Gene3D" id="3.30.870.10">
    <property type="entry name" value="Endonuclease Chain A"/>
    <property type="match status" value="2"/>
</dbReference>
<evidence type="ECO:0000256" key="1">
    <source>
        <dbReference type="ARBA" id="ARBA00003145"/>
    </source>
</evidence>
<evidence type="ECO:0000313" key="9">
    <source>
        <dbReference type="Proteomes" id="UP000467322"/>
    </source>
</evidence>
<evidence type="ECO:0000256" key="2">
    <source>
        <dbReference type="ARBA" id="ARBA00004613"/>
    </source>
</evidence>
<dbReference type="SUPFAM" id="SSF56024">
    <property type="entry name" value="Phospholipase D/nuclease"/>
    <property type="match status" value="2"/>
</dbReference>
<dbReference type="PANTHER" id="PTHR21248">
    <property type="entry name" value="CARDIOLIPIN SYNTHASE"/>
    <property type="match status" value="1"/>
</dbReference>
<dbReference type="PROSITE" id="PS51257">
    <property type="entry name" value="PROKAR_LIPOPROTEIN"/>
    <property type="match status" value="1"/>
</dbReference>
<dbReference type="InterPro" id="IPR001736">
    <property type="entry name" value="PLipase_D/transphosphatidylase"/>
</dbReference>
<evidence type="ECO:0000313" key="8">
    <source>
        <dbReference type="EMBL" id="MZR11426.1"/>
    </source>
</evidence>
<dbReference type="GO" id="GO:0030572">
    <property type="term" value="F:phosphatidyltransferase activity"/>
    <property type="evidence" value="ECO:0007669"/>
    <property type="project" value="UniProtKB-ARBA"/>
</dbReference>
<dbReference type="GO" id="GO:0005576">
    <property type="term" value="C:extracellular region"/>
    <property type="evidence" value="ECO:0007669"/>
    <property type="project" value="UniProtKB-SubCell"/>
</dbReference>
<comment type="function">
    <text evidence="1">Could be a virulence factor.</text>
</comment>
<sequence>MGKIAFRLGMLPLAALFATLLMSCGVQEASRTQLVPPDGPLVEAYVFFSANGPQRPDAAFDLPSVPRRATKLVLQSLERHPMPARVTCDGPARLQIDGDDRFIRPGGRQPFHLPPRGEARARMILSPEVSRCEVRWGAERSLVLARSGTPDSVLAEIDNFREICPEPGPGTGNALARAFHAHTGLDQTCPMNTGQVDFAIDPLDALNARIEALTGQPVAREVLAQGDPDMPFDFSGAPKLDLIVMSYLHIRADLSGHLVRRMIEYHAARGTKVRVLISATLMLDLDRTYWESLSARHPNVQLQYFEWNPQGIDTPTRIIDATQRSNHTKFFLTLSSEPGASRFITGGRNLHDGFFYDDAFGLDGHPELRSYAEGGIEGLAWHSVYYDFEIVMRDDRVVREIASHFSTLWHRDSDGAVPVHMTGSAPAAALPNDRQVRHFISYPWADGHALQSYYVDLIDAAEYEIFAVSPFLYPPPPIVAAFERAEARGVRVVLVSRINSTDPPGFFTTALNHAFLNQQAGHFERWNYEPEGHLMHSKLLVIDQHLSVVSSTNLNRRSFLHDTENGIAFLDRDISVRLAQVVETYIRDGERITGEVPTSALMRAVSSVQSIWHFF</sequence>
<organism evidence="8 9">
    <name type="scientific">Maritimibacter harenae</name>
    <dbReference type="NCBI Taxonomy" id="2606218"/>
    <lineage>
        <taxon>Bacteria</taxon>
        <taxon>Pseudomonadati</taxon>
        <taxon>Pseudomonadota</taxon>
        <taxon>Alphaproteobacteria</taxon>
        <taxon>Rhodobacterales</taxon>
        <taxon>Roseobacteraceae</taxon>
        <taxon>Maritimibacter</taxon>
    </lineage>
</organism>
<name>A0A845LVN8_9RHOB</name>
<evidence type="ECO:0000259" key="7">
    <source>
        <dbReference type="PROSITE" id="PS50035"/>
    </source>
</evidence>